<accession>A0A7W6H3S3</accession>
<gene>
    <name evidence="1" type="ORF">GGR04_001024</name>
</gene>
<evidence type="ECO:0000313" key="1">
    <source>
        <dbReference type="EMBL" id="MBB3997203.1"/>
    </source>
</evidence>
<sequence>MSVTAIQAGHEAATLLEKIEPFLADLERESMESALMAPYWQPEGTREARHHLDEVNAIRALRQRIQTTVMLGKIETQKNALTPTI</sequence>
<evidence type="ECO:0000313" key="2">
    <source>
        <dbReference type="Proteomes" id="UP000542776"/>
    </source>
</evidence>
<comment type="caution">
    <text evidence="1">The sequence shown here is derived from an EMBL/GenBank/DDBJ whole genome shotgun (WGS) entry which is preliminary data.</text>
</comment>
<dbReference type="EMBL" id="JACIEK010000001">
    <property type="protein sequence ID" value="MBB3997203.1"/>
    <property type="molecule type" value="Genomic_DNA"/>
</dbReference>
<reference evidence="1 2" key="1">
    <citation type="submission" date="2020-08" db="EMBL/GenBank/DDBJ databases">
        <title>Genomic Encyclopedia of Type Strains, Phase IV (KMG-IV): sequencing the most valuable type-strain genomes for metagenomic binning, comparative biology and taxonomic classification.</title>
        <authorList>
            <person name="Goeker M."/>
        </authorList>
    </citation>
    <scope>NUCLEOTIDE SEQUENCE [LARGE SCALE GENOMIC DNA]</scope>
    <source>
        <strain evidence="1 2">DSM 102238</strain>
    </source>
</reference>
<organism evidence="1 2">
    <name type="scientific">Aureimonas pseudogalii</name>
    <dbReference type="NCBI Taxonomy" id="1744844"/>
    <lineage>
        <taxon>Bacteria</taxon>
        <taxon>Pseudomonadati</taxon>
        <taxon>Pseudomonadota</taxon>
        <taxon>Alphaproteobacteria</taxon>
        <taxon>Hyphomicrobiales</taxon>
        <taxon>Aurantimonadaceae</taxon>
        <taxon>Aureimonas</taxon>
    </lineage>
</organism>
<dbReference type="RefSeq" id="WP_183198482.1">
    <property type="nucleotide sequence ID" value="NZ_JACIEK010000001.1"/>
</dbReference>
<protein>
    <submittedName>
        <fullName evidence="1">Uncharacterized protein</fullName>
    </submittedName>
</protein>
<dbReference type="AlphaFoldDB" id="A0A7W6H3S3"/>
<name>A0A7W6H3S3_9HYPH</name>
<proteinExistence type="predicted"/>
<keyword evidence="2" id="KW-1185">Reference proteome</keyword>
<dbReference type="Proteomes" id="UP000542776">
    <property type="component" value="Unassembled WGS sequence"/>
</dbReference>